<dbReference type="EMBL" id="JACJHZ010000004">
    <property type="protein sequence ID" value="MBA9019143.1"/>
    <property type="molecule type" value="Genomic_DNA"/>
</dbReference>
<comment type="caution">
    <text evidence="1">The sequence shown here is derived from an EMBL/GenBank/DDBJ whole genome shotgun (WGS) entry which is preliminary data.</text>
</comment>
<evidence type="ECO:0000313" key="1">
    <source>
        <dbReference type="EMBL" id="MBA9019143.1"/>
    </source>
</evidence>
<protein>
    <submittedName>
        <fullName evidence="1">Uncharacterized protein</fullName>
    </submittedName>
</protein>
<dbReference type="Proteomes" id="UP000587524">
    <property type="component" value="Unassembled WGS sequence"/>
</dbReference>
<name>A0ABR6C2G4_9HYPH</name>
<proteinExistence type="predicted"/>
<reference evidence="1 2" key="1">
    <citation type="submission" date="2020-08" db="EMBL/GenBank/DDBJ databases">
        <title>Genomic Encyclopedia of Type Strains, Phase IV (KMG-IV): sequencing the most valuable type-strain genomes for metagenomic binning, comparative biology and taxonomic classification.</title>
        <authorList>
            <person name="Goeker M."/>
        </authorList>
    </citation>
    <scope>NUCLEOTIDE SEQUENCE [LARGE SCALE GENOMIC DNA]</scope>
    <source>
        <strain evidence="1 2">DSM 17455</strain>
    </source>
</reference>
<accession>A0ABR6C2G4</accession>
<gene>
    <name evidence="1" type="ORF">HNQ97_001134</name>
</gene>
<keyword evidence="2" id="KW-1185">Reference proteome</keyword>
<sequence>MQLEPIPADRPYHRPHVDDGGLWMFDLRDKAGAEGWQG</sequence>
<organism evidence="1 2">
    <name type="scientific">Aminobacter ciceronei</name>
    <dbReference type="NCBI Taxonomy" id="150723"/>
    <lineage>
        <taxon>Bacteria</taxon>
        <taxon>Pseudomonadati</taxon>
        <taxon>Pseudomonadota</taxon>
        <taxon>Alphaproteobacteria</taxon>
        <taxon>Hyphomicrobiales</taxon>
        <taxon>Phyllobacteriaceae</taxon>
        <taxon>Aminobacter</taxon>
    </lineage>
</organism>
<evidence type="ECO:0000313" key="2">
    <source>
        <dbReference type="Proteomes" id="UP000587524"/>
    </source>
</evidence>